<feature type="transmembrane region" description="Helical" evidence="7">
    <location>
        <begin position="188"/>
        <end position="214"/>
    </location>
</feature>
<evidence type="ECO:0000256" key="4">
    <source>
        <dbReference type="ARBA" id="ARBA00023065"/>
    </source>
</evidence>
<feature type="non-terminal residue" evidence="8">
    <location>
        <position position="1"/>
    </location>
</feature>
<keyword evidence="1" id="KW-0813">Transport</keyword>
<evidence type="ECO:0000256" key="5">
    <source>
        <dbReference type="ARBA" id="ARBA00023180"/>
    </source>
</evidence>
<dbReference type="GO" id="GO:0022857">
    <property type="term" value="F:transmembrane transporter activity"/>
    <property type="evidence" value="ECO:0007669"/>
    <property type="project" value="TreeGrafter"/>
</dbReference>
<dbReference type="EMBL" id="JARKIK010000058">
    <property type="protein sequence ID" value="KAK8732202.1"/>
    <property type="molecule type" value="Genomic_DNA"/>
</dbReference>
<keyword evidence="7" id="KW-0472">Membrane</keyword>
<keyword evidence="5" id="KW-0325">Glycoprotein</keyword>
<reference evidence="8 9" key="1">
    <citation type="journal article" date="2024" name="BMC Genomics">
        <title>Genome assembly of redclaw crayfish (Cherax quadricarinatus) provides insights into its immune adaptation and hypoxia tolerance.</title>
        <authorList>
            <person name="Liu Z."/>
            <person name="Zheng J."/>
            <person name="Li H."/>
            <person name="Fang K."/>
            <person name="Wang S."/>
            <person name="He J."/>
            <person name="Zhou D."/>
            <person name="Weng S."/>
            <person name="Chi M."/>
            <person name="Gu Z."/>
            <person name="He J."/>
            <person name="Li F."/>
            <person name="Wang M."/>
        </authorList>
    </citation>
    <scope>NUCLEOTIDE SEQUENCE [LARGE SCALE GENOMIC DNA]</scope>
    <source>
        <strain evidence="8">ZL_2023a</strain>
    </source>
</reference>
<feature type="non-terminal residue" evidence="8">
    <location>
        <position position="244"/>
    </location>
</feature>
<keyword evidence="6" id="KW-0407">Ion channel</keyword>
<feature type="transmembrane region" description="Helical" evidence="7">
    <location>
        <begin position="95"/>
        <end position="117"/>
    </location>
</feature>
<protein>
    <recommendedName>
        <fullName evidence="10">Ion transport domain-containing protein</fullName>
    </recommendedName>
</protein>
<evidence type="ECO:0000256" key="2">
    <source>
        <dbReference type="ARBA" id="ARBA00022737"/>
    </source>
</evidence>
<dbReference type="AlphaFoldDB" id="A0AAW0WKS8"/>
<proteinExistence type="predicted"/>
<accession>A0AAW0WKS8</accession>
<keyword evidence="7" id="KW-1133">Transmembrane helix</keyword>
<feature type="transmembrane region" description="Helical" evidence="7">
    <location>
        <begin position="129"/>
        <end position="149"/>
    </location>
</feature>
<evidence type="ECO:0000256" key="7">
    <source>
        <dbReference type="SAM" id="Phobius"/>
    </source>
</evidence>
<organism evidence="8 9">
    <name type="scientific">Cherax quadricarinatus</name>
    <name type="common">Australian red claw crayfish</name>
    <dbReference type="NCBI Taxonomy" id="27406"/>
    <lineage>
        <taxon>Eukaryota</taxon>
        <taxon>Metazoa</taxon>
        <taxon>Ecdysozoa</taxon>
        <taxon>Arthropoda</taxon>
        <taxon>Crustacea</taxon>
        <taxon>Multicrustacea</taxon>
        <taxon>Malacostraca</taxon>
        <taxon>Eumalacostraca</taxon>
        <taxon>Eucarida</taxon>
        <taxon>Decapoda</taxon>
        <taxon>Pleocyemata</taxon>
        <taxon>Astacidea</taxon>
        <taxon>Parastacoidea</taxon>
        <taxon>Parastacidae</taxon>
        <taxon>Cherax</taxon>
    </lineage>
</organism>
<keyword evidence="7" id="KW-0812">Transmembrane</keyword>
<comment type="caution">
    <text evidence="8">The sequence shown here is derived from an EMBL/GenBank/DDBJ whole genome shotgun (WGS) entry which is preliminary data.</text>
</comment>
<evidence type="ECO:0000313" key="9">
    <source>
        <dbReference type="Proteomes" id="UP001445076"/>
    </source>
</evidence>
<name>A0AAW0WKS8_CHEQU</name>
<evidence type="ECO:0000256" key="1">
    <source>
        <dbReference type="ARBA" id="ARBA00022448"/>
    </source>
</evidence>
<dbReference type="GO" id="GO:1902495">
    <property type="term" value="C:transmembrane transporter complex"/>
    <property type="evidence" value="ECO:0007669"/>
    <property type="project" value="TreeGrafter"/>
</dbReference>
<feature type="transmembrane region" description="Helical" evidence="7">
    <location>
        <begin position="29"/>
        <end position="48"/>
    </location>
</feature>
<keyword evidence="3" id="KW-0040">ANK repeat</keyword>
<keyword evidence="2" id="KW-0677">Repeat</keyword>
<evidence type="ECO:0000313" key="8">
    <source>
        <dbReference type="EMBL" id="KAK8732202.1"/>
    </source>
</evidence>
<dbReference type="InterPro" id="IPR052076">
    <property type="entry name" value="TRP_cation_channel"/>
</dbReference>
<dbReference type="PANTHER" id="PTHR47143:SF1">
    <property type="entry name" value="ION_TRANS DOMAIN-CONTAINING PROTEIN"/>
    <property type="match status" value="1"/>
</dbReference>
<feature type="transmembrane region" description="Helical" evidence="7">
    <location>
        <begin position="60"/>
        <end position="83"/>
    </location>
</feature>
<dbReference type="GO" id="GO:0034220">
    <property type="term" value="P:monoatomic ion transmembrane transport"/>
    <property type="evidence" value="ECO:0007669"/>
    <property type="project" value="UniProtKB-KW"/>
</dbReference>
<keyword evidence="4" id="KW-0406">Ion transport</keyword>
<sequence>ETLTWLPDNSTIMKLMKCNKTLPENGSSLVLLIITFIILLLWECNCIYRLRKEYLNVDNMMRLSSLLLTAVVIVPGGTCELHYHIRNTEQWECGIIALLVGWIHFISNLNQLPVLSISMPITETFLKRFLLVASYITLLIFVFAFTFHIQLRDQDSFGTVSQAMVKATVWMFSDLAYDDTFLNEKDPLVYPVFTNLLFLLFVTTISVFIANLFITRSTEKLESFRDKAILHQAASRCELFLKLD</sequence>
<evidence type="ECO:0008006" key="10">
    <source>
        <dbReference type="Google" id="ProtNLM"/>
    </source>
</evidence>
<keyword evidence="9" id="KW-1185">Reference proteome</keyword>
<dbReference type="PANTHER" id="PTHR47143">
    <property type="entry name" value="TRANSIENT RECEPTOR POTENTIAL CATION CHANNEL PROTEIN PAINLESS"/>
    <property type="match status" value="1"/>
</dbReference>
<evidence type="ECO:0000256" key="6">
    <source>
        <dbReference type="ARBA" id="ARBA00023303"/>
    </source>
</evidence>
<dbReference type="Proteomes" id="UP001445076">
    <property type="component" value="Unassembled WGS sequence"/>
</dbReference>
<evidence type="ECO:0000256" key="3">
    <source>
        <dbReference type="ARBA" id="ARBA00023043"/>
    </source>
</evidence>
<gene>
    <name evidence="8" type="ORF">OTU49_007238</name>
</gene>